<gene>
    <name evidence="2" type="ORF">M153_15604000738</name>
</gene>
<dbReference type="EMBL" id="LGUB01001327">
    <property type="protein sequence ID" value="KRH91985.1"/>
    <property type="molecule type" value="Genomic_DNA"/>
</dbReference>
<keyword evidence="3" id="KW-1185">Reference proteome</keyword>
<feature type="non-terminal residue" evidence="2">
    <location>
        <position position="246"/>
    </location>
</feature>
<sequence>KSEVKDENQEDNMKKQDDKKQEVRPEVKDEKSQKNLKNVIFDKKKLEQARLTAFIQYLKVNKHKIRHYEQNCTKFVCDNIVLLIEVLKKEPEIGRPFLTLLQNEIDSAFGRIFHKFLSEYPEMPHVFMKIFTHWIAKYPYRVLSAIRIDGFKFIFKSLHIELTSSMFLKLFNLPEKDFTVFVELLKSHKFFSDLFDVLQQNVSEEETVSFAYDYDYENITIQSFINDNLETNDSGKSQVSNEKTVS</sequence>
<reference evidence="2 3" key="1">
    <citation type="submission" date="2015-07" db="EMBL/GenBank/DDBJ databases">
        <title>The genome of Pseudoloma neurophilia, a relevant intracellular parasite of the zebrafish.</title>
        <authorList>
            <person name="Ndikumana S."/>
            <person name="Pelin A."/>
            <person name="Sanders J."/>
            <person name="Corradi N."/>
        </authorList>
    </citation>
    <scope>NUCLEOTIDE SEQUENCE [LARGE SCALE GENOMIC DNA]</scope>
    <source>
        <strain evidence="2 3">MK1</strain>
    </source>
</reference>
<evidence type="ECO:0000256" key="1">
    <source>
        <dbReference type="SAM" id="MobiDB-lite"/>
    </source>
</evidence>
<name>A0A0R0LZ61_9MICR</name>
<evidence type="ECO:0000313" key="3">
    <source>
        <dbReference type="Proteomes" id="UP000051530"/>
    </source>
</evidence>
<proteinExistence type="predicted"/>
<dbReference type="AlphaFoldDB" id="A0A0R0LZ61"/>
<accession>A0A0R0LZ61</accession>
<organism evidence="2 3">
    <name type="scientific">Pseudoloma neurophilia</name>
    <dbReference type="NCBI Taxonomy" id="146866"/>
    <lineage>
        <taxon>Eukaryota</taxon>
        <taxon>Fungi</taxon>
        <taxon>Fungi incertae sedis</taxon>
        <taxon>Microsporidia</taxon>
        <taxon>Pseudoloma</taxon>
    </lineage>
</organism>
<feature type="region of interest" description="Disordered" evidence="1">
    <location>
        <begin position="1"/>
        <end position="31"/>
    </location>
</feature>
<feature type="non-terminal residue" evidence="2">
    <location>
        <position position="1"/>
    </location>
</feature>
<comment type="caution">
    <text evidence="2">The sequence shown here is derived from an EMBL/GenBank/DDBJ whole genome shotgun (WGS) entry which is preliminary data.</text>
</comment>
<dbReference type="VEuPathDB" id="MicrosporidiaDB:M153_15604000738"/>
<protein>
    <submittedName>
        <fullName evidence="2">Uncharacterized protein</fullName>
    </submittedName>
</protein>
<evidence type="ECO:0000313" key="2">
    <source>
        <dbReference type="EMBL" id="KRH91985.1"/>
    </source>
</evidence>
<dbReference type="Proteomes" id="UP000051530">
    <property type="component" value="Unassembled WGS sequence"/>
</dbReference>
<dbReference type="OrthoDB" id="10348791at2759"/>